<evidence type="ECO:0000256" key="3">
    <source>
        <dbReference type="ARBA" id="ARBA00022475"/>
    </source>
</evidence>
<keyword evidence="4 9" id="KW-0997">Cell inner membrane</keyword>
<keyword evidence="2 9" id="KW-0813">Transport</keyword>
<dbReference type="AlphaFoldDB" id="A0A974PXS5"/>
<dbReference type="GO" id="GO:0022857">
    <property type="term" value="F:transmembrane transporter activity"/>
    <property type="evidence" value="ECO:0007669"/>
    <property type="project" value="UniProtKB-UniRule"/>
</dbReference>
<gene>
    <name evidence="11" type="ORF">IWH25_16295</name>
</gene>
<dbReference type="PANTHER" id="PTHR35011:SF4">
    <property type="entry name" value="SLL1102 PROTEIN"/>
    <property type="match status" value="1"/>
</dbReference>
<comment type="similarity">
    <text evidence="8 9">Belongs to the TRAP transporter small permease family.</text>
</comment>
<keyword evidence="7 9" id="KW-0472">Membrane</keyword>
<keyword evidence="12" id="KW-1185">Reference proteome</keyword>
<feature type="transmembrane region" description="Helical" evidence="9">
    <location>
        <begin position="52"/>
        <end position="68"/>
    </location>
</feature>
<proteinExistence type="inferred from homology"/>
<evidence type="ECO:0000256" key="5">
    <source>
        <dbReference type="ARBA" id="ARBA00022692"/>
    </source>
</evidence>
<evidence type="ECO:0000313" key="11">
    <source>
        <dbReference type="EMBL" id="QRJ63286.1"/>
    </source>
</evidence>
<reference evidence="11" key="1">
    <citation type="submission" date="2020-11" db="EMBL/GenBank/DDBJ databases">
        <title>Azospira restricta DSM 18626 genome sequence.</title>
        <authorList>
            <person name="Moe W.M."/>
        </authorList>
    </citation>
    <scope>NUCLEOTIDE SEQUENCE</scope>
    <source>
        <strain evidence="11">DSM 18626</strain>
    </source>
</reference>
<comment type="function">
    <text evidence="9">Part of the tripartite ATP-independent periplasmic (TRAP) transport system.</text>
</comment>
<evidence type="ECO:0000256" key="7">
    <source>
        <dbReference type="ARBA" id="ARBA00023136"/>
    </source>
</evidence>
<protein>
    <recommendedName>
        <fullName evidence="9">TRAP transporter small permease protein</fullName>
    </recommendedName>
</protein>
<keyword evidence="6 9" id="KW-1133">Transmembrane helix</keyword>
<evidence type="ECO:0000256" key="8">
    <source>
        <dbReference type="ARBA" id="ARBA00038436"/>
    </source>
</evidence>
<dbReference type="Pfam" id="PF04290">
    <property type="entry name" value="DctQ"/>
    <property type="match status" value="1"/>
</dbReference>
<feature type="transmembrane region" description="Helical" evidence="9">
    <location>
        <begin position="89"/>
        <end position="111"/>
    </location>
</feature>
<feature type="transmembrane region" description="Helical" evidence="9">
    <location>
        <begin position="137"/>
        <end position="159"/>
    </location>
</feature>
<sequence length="213" mass="23938">MQKGLLFIDKLSTLAGQICAWTIVALTALISWEVFSRYALNTPHAWVLDAQIMLYGVLFMMAGAYTLSKQGHVRGDVLYGFFEPRTQAIIDLILYLFFFIPGIFALSWAGLTFAEESYVISEKTFSPEPLPLWPFKFFIPAAGFGLLLQGIVEIIRCLICIRDGEWPSREQDVEEVDVDKLKAMVQVTDQDIAALDTYVVGDKNSATEGEHKQ</sequence>
<dbReference type="PANTHER" id="PTHR35011">
    <property type="entry name" value="2,3-DIKETO-L-GULONATE TRAP TRANSPORTER SMALL PERMEASE PROTEIN YIAM"/>
    <property type="match status" value="1"/>
</dbReference>
<keyword evidence="3" id="KW-1003">Cell membrane</keyword>
<dbReference type="InterPro" id="IPR055348">
    <property type="entry name" value="DctQ"/>
</dbReference>
<evidence type="ECO:0000259" key="10">
    <source>
        <dbReference type="Pfam" id="PF04290"/>
    </source>
</evidence>
<evidence type="ECO:0000313" key="12">
    <source>
        <dbReference type="Proteomes" id="UP000663444"/>
    </source>
</evidence>
<dbReference type="Proteomes" id="UP000663444">
    <property type="component" value="Chromosome"/>
</dbReference>
<feature type="transmembrane region" description="Helical" evidence="9">
    <location>
        <begin position="12"/>
        <end position="32"/>
    </location>
</feature>
<name>A0A974PXS5_9RHOO</name>
<accession>A0A974PXS5</accession>
<evidence type="ECO:0000256" key="4">
    <source>
        <dbReference type="ARBA" id="ARBA00022519"/>
    </source>
</evidence>
<evidence type="ECO:0000256" key="1">
    <source>
        <dbReference type="ARBA" id="ARBA00004429"/>
    </source>
</evidence>
<feature type="domain" description="Tripartite ATP-independent periplasmic transporters DctQ component" evidence="10">
    <location>
        <begin position="27"/>
        <end position="158"/>
    </location>
</feature>
<comment type="subcellular location">
    <subcellularLocation>
        <location evidence="1 9">Cell inner membrane</location>
        <topology evidence="1 9">Multi-pass membrane protein</topology>
    </subcellularLocation>
</comment>
<dbReference type="InterPro" id="IPR007387">
    <property type="entry name" value="TRAP_DctQ"/>
</dbReference>
<evidence type="ECO:0000256" key="6">
    <source>
        <dbReference type="ARBA" id="ARBA00022989"/>
    </source>
</evidence>
<evidence type="ECO:0000256" key="9">
    <source>
        <dbReference type="RuleBase" id="RU369079"/>
    </source>
</evidence>
<dbReference type="EMBL" id="CP064781">
    <property type="protein sequence ID" value="QRJ63286.1"/>
    <property type="molecule type" value="Genomic_DNA"/>
</dbReference>
<dbReference type="GO" id="GO:0005886">
    <property type="term" value="C:plasma membrane"/>
    <property type="evidence" value="ECO:0007669"/>
    <property type="project" value="UniProtKB-SubCell"/>
</dbReference>
<comment type="subunit">
    <text evidence="9">The complex comprises the extracytoplasmic solute receptor protein and the two transmembrane proteins.</text>
</comment>
<keyword evidence="5 9" id="KW-0812">Transmembrane</keyword>
<dbReference type="KEGG" id="ares:IWH25_16295"/>
<evidence type="ECO:0000256" key="2">
    <source>
        <dbReference type="ARBA" id="ARBA00022448"/>
    </source>
</evidence>
<organism evidence="11 12">
    <name type="scientific">Azospira restricta</name>
    <dbReference type="NCBI Taxonomy" id="404405"/>
    <lineage>
        <taxon>Bacteria</taxon>
        <taxon>Pseudomonadati</taxon>
        <taxon>Pseudomonadota</taxon>
        <taxon>Betaproteobacteria</taxon>
        <taxon>Rhodocyclales</taxon>
        <taxon>Rhodocyclaceae</taxon>
        <taxon>Azospira</taxon>
    </lineage>
</organism>